<dbReference type="SFLD" id="SFLDG01067">
    <property type="entry name" value="SPASM/twitch_domain_containing"/>
    <property type="match status" value="1"/>
</dbReference>
<accession>C5BAM0</accession>
<organism evidence="8 9">
    <name type="scientific">Edwardsiella ictaluri (strain 93-146)</name>
    <dbReference type="NCBI Taxonomy" id="634503"/>
    <lineage>
        <taxon>Bacteria</taxon>
        <taxon>Pseudomonadati</taxon>
        <taxon>Pseudomonadota</taxon>
        <taxon>Gammaproteobacteria</taxon>
        <taxon>Enterobacterales</taxon>
        <taxon>Hafniaceae</taxon>
        <taxon>Edwardsiella</taxon>
    </lineage>
</organism>
<dbReference type="Gene3D" id="3.20.20.70">
    <property type="entry name" value="Aldolase class I"/>
    <property type="match status" value="1"/>
</dbReference>
<dbReference type="InterPro" id="IPR007197">
    <property type="entry name" value="rSAM"/>
</dbReference>
<dbReference type="GeneID" id="69539949"/>
<dbReference type="AlphaFoldDB" id="C5BAM0"/>
<dbReference type="Proteomes" id="UP000001485">
    <property type="component" value="Chromosome"/>
</dbReference>
<dbReference type="GO" id="GO:0051539">
    <property type="term" value="F:4 iron, 4 sulfur cluster binding"/>
    <property type="evidence" value="ECO:0007669"/>
    <property type="project" value="UniProtKB-KW"/>
</dbReference>
<dbReference type="PANTHER" id="PTHR43273">
    <property type="entry name" value="ANAEROBIC SULFATASE-MATURATING ENZYME HOMOLOG ASLB-RELATED"/>
    <property type="match status" value="1"/>
</dbReference>
<keyword evidence="3" id="KW-0949">S-adenosyl-L-methionine</keyword>
<dbReference type="RefSeq" id="WP_015872315.1">
    <property type="nucleotide sequence ID" value="NC_012779.2"/>
</dbReference>
<keyword evidence="5" id="KW-0408">Iron</keyword>
<sequence length="436" mass="49940">METLINTEMYFFDGNDGFFYIHFPVRGYAVKTNHNNIDVLYKLKNKVPLDGVEEKSILVINLKSKGLIGEAGRLDEINKNVIEFKPVEATLLLTENCNLSCNYCYARASQVSTYPAMTKGIAKIAVDFIVENAKSHKHKCAEFRFLGGGEPTTEWDLLVWITNYIKFKSNETGVKHWIRLITNGIALSKNKIRWLSENIQYVTLSCDILPDLQMSRAFPNGKNSHGRVMHSAKVISQYNIPCHFRTTISIAGSDRMKEMVEYTNKYTNIKAIRFEPIADIGRASDNKMVLPRQQDFVNNFIDAYKLGRRYGILVTCKMMTNIWRRSRRFCNVEFSVTSNGSIVGCHRYSINNGFEYDLFHIGNITQDKIELNLMKVEEIKNIDVSYFSECKYCFAKWSCASGCLSARLNNGEINKKSSICYITKELLKFSIKEALS</sequence>
<evidence type="ECO:0000256" key="4">
    <source>
        <dbReference type="ARBA" id="ARBA00022723"/>
    </source>
</evidence>
<dbReference type="Pfam" id="PF04055">
    <property type="entry name" value="Radical_SAM"/>
    <property type="match status" value="1"/>
</dbReference>
<dbReference type="SFLD" id="SFLDG01384">
    <property type="entry name" value="thioether_bond_formation_requi"/>
    <property type="match status" value="1"/>
</dbReference>
<dbReference type="OrthoDB" id="9792276at2"/>
<dbReference type="InterPro" id="IPR000385">
    <property type="entry name" value="MoaA_NifB_PqqE_Fe-S-bd_CS"/>
</dbReference>
<evidence type="ECO:0000256" key="2">
    <source>
        <dbReference type="ARBA" id="ARBA00022485"/>
    </source>
</evidence>
<evidence type="ECO:0000259" key="7">
    <source>
        <dbReference type="Pfam" id="PF04055"/>
    </source>
</evidence>
<evidence type="ECO:0000256" key="1">
    <source>
        <dbReference type="ARBA" id="ARBA00001966"/>
    </source>
</evidence>
<evidence type="ECO:0000256" key="5">
    <source>
        <dbReference type="ARBA" id="ARBA00023004"/>
    </source>
</evidence>
<dbReference type="SFLD" id="SFLDG01386">
    <property type="entry name" value="main_SPASM_domain-containing"/>
    <property type="match status" value="1"/>
</dbReference>
<proteinExistence type="predicted"/>
<dbReference type="InterPro" id="IPR058240">
    <property type="entry name" value="rSAM_sf"/>
</dbReference>
<feature type="domain" description="Radical SAM core" evidence="7">
    <location>
        <begin position="93"/>
        <end position="248"/>
    </location>
</feature>
<dbReference type="EMBL" id="CP001600">
    <property type="protein sequence ID" value="ACR70227.1"/>
    <property type="molecule type" value="Genomic_DNA"/>
</dbReference>
<dbReference type="HOGENOM" id="CLU_009273_3_2_6"/>
<dbReference type="InterPro" id="IPR023885">
    <property type="entry name" value="4Fe4S-binding_SPASM_dom"/>
</dbReference>
<gene>
    <name evidence="8" type="ordered locus">NT01EI_3077</name>
</gene>
<dbReference type="InterPro" id="IPR013785">
    <property type="entry name" value="Aldolase_TIM"/>
</dbReference>
<reference evidence="8 9" key="2">
    <citation type="journal article" date="2012" name="J. Bacteriol.">
        <title>Genome Sequence of Edwardsiella ictaluri 93-146, a Strain Associated with a Natural Channel Catfish Outbreak of Enteric Septicemia of Catfish.</title>
        <authorList>
            <person name="Williams M.L."/>
            <person name="Gillaspy A.F."/>
            <person name="Dyer D.W."/>
            <person name="Thune R.L."/>
            <person name="Waldbieser G.C."/>
            <person name="Schuster S.C."/>
            <person name="Gipson J."/>
            <person name="Zaitshik J."/>
            <person name="Landry C."/>
            <person name="Banes M.M."/>
            <person name="Lawrence M.L."/>
        </authorList>
    </citation>
    <scope>NUCLEOTIDE SEQUENCE [LARGE SCALE GENOMIC DNA]</scope>
    <source>
        <strain evidence="8 9">93-146</strain>
    </source>
</reference>
<dbReference type="SFLD" id="SFLDS00029">
    <property type="entry name" value="Radical_SAM"/>
    <property type="match status" value="1"/>
</dbReference>
<comment type="cofactor">
    <cofactor evidence="1">
        <name>[4Fe-4S] cluster</name>
        <dbReference type="ChEBI" id="CHEBI:49883"/>
    </cofactor>
</comment>
<reference evidence="9" key="1">
    <citation type="submission" date="2009-03" db="EMBL/GenBank/DDBJ databases">
        <title>Complete genome sequence of Edwardsiella ictaluri 93-146.</title>
        <authorList>
            <person name="Williams M.L."/>
            <person name="Gillaspy A.F."/>
            <person name="Dyer D.W."/>
            <person name="Thune R.L."/>
            <person name="Waldbieser G.C."/>
            <person name="Schuster S.C."/>
            <person name="Gipson J."/>
            <person name="Zaitshik J."/>
            <person name="Landry C."/>
            <person name="Lawrence M.L."/>
        </authorList>
    </citation>
    <scope>NUCLEOTIDE SEQUENCE [LARGE SCALE GENOMIC DNA]</scope>
    <source>
        <strain evidence="9">93-146</strain>
    </source>
</reference>
<dbReference type="InterPro" id="IPR023867">
    <property type="entry name" value="Sulphatase_maturase_rSAM"/>
</dbReference>
<dbReference type="PATRIC" id="fig|634503.3.peg.2744"/>
<evidence type="ECO:0000256" key="3">
    <source>
        <dbReference type="ARBA" id="ARBA00022691"/>
    </source>
</evidence>
<dbReference type="PANTHER" id="PTHR43273:SF8">
    <property type="entry name" value="RADICAL SAM DOMAIN PROTEIN"/>
    <property type="match status" value="1"/>
</dbReference>
<evidence type="ECO:0000256" key="6">
    <source>
        <dbReference type="ARBA" id="ARBA00023014"/>
    </source>
</evidence>
<dbReference type="KEGG" id="eic:NT01EI_3077"/>
<keyword evidence="6" id="KW-0411">Iron-sulfur</keyword>
<dbReference type="GO" id="GO:0016491">
    <property type="term" value="F:oxidoreductase activity"/>
    <property type="evidence" value="ECO:0007669"/>
    <property type="project" value="InterPro"/>
</dbReference>
<keyword evidence="4" id="KW-0479">Metal-binding</keyword>
<dbReference type="NCBIfam" id="TIGR04085">
    <property type="entry name" value="rSAM_more_4Fe4S"/>
    <property type="match status" value="1"/>
</dbReference>
<dbReference type="SUPFAM" id="SSF102114">
    <property type="entry name" value="Radical SAM enzymes"/>
    <property type="match status" value="1"/>
</dbReference>
<evidence type="ECO:0000313" key="8">
    <source>
        <dbReference type="EMBL" id="ACR70227.1"/>
    </source>
</evidence>
<name>C5BAM0_EDWI9</name>
<dbReference type="GO" id="GO:0046872">
    <property type="term" value="F:metal ion binding"/>
    <property type="evidence" value="ECO:0007669"/>
    <property type="project" value="UniProtKB-KW"/>
</dbReference>
<evidence type="ECO:0000313" key="9">
    <source>
        <dbReference type="Proteomes" id="UP000001485"/>
    </source>
</evidence>
<dbReference type="PROSITE" id="PS01305">
    <property type="entry name" value="MOAA_NIFB_PQQE"/>
    <property type="match status" value="1"/>
</dbReference>
<protein>
    <submittedName>
        <fullName evidence="8">Radical SAM domain protein</fullName>
    </submittedName>
</protein>
<keyword evidence="2" id="KW-0004">4Fe-4S</keyword>